<gene>
    <name evidence="2" type="ORF">Sspor_40570</name>
</gene>
<comment type="caution">
    <text evidence="2">The sequence shown here is derived from an EMBL/GenBank/DDBJ whole genome shotgun (WGS) entry which is preliminary data.</text>
</comment>
<proteinExistence type="predicted"/>
<dbReference type="EMBL" id="BNED01000005">
    <property type="protein sequence ID" value="GHI78496.1"/>
    <property type="molecule type" value="Genomic_DNA"/>
</dbReference>
<accession>A0ABQ3TDP7</accession>
<name>A0ABQ3TDP7_9ACTN</name>
<evidence type="ECO:0000313" key="2">
    <source>
        <dbReference type="EMBL" id="GHI78496.1"/>
    </source>
</evidence>
<evidence type="ECO:0000313" key="3">
    <source>
        <dbReference type="Proteomes" id="UP000608522"/>
    </source>
</evidence>
<evidence type="ECO:0000256" key="1">
    <source>
        <dbReference type="SAM" id="MobiDB-lite"/>
    </source>
</evidence>
<sequence length="71" mass="7081">MGLAAGFSPGFGFLTGPGAPEPDVSGEPQPAIPIAAAAPSPSPSNPLRLTPLMSRMSPSPLSTTHTDPESI</sequence>
<feature type="compositionally biased region" description="Low complexity" evidence="1">
    <location>
        <begin position="49"/>
        <end position="64"/>
    </location>
</feature>
<feature type="region of interest" description="Disordered" evidence="1">
    <location>
        <begin position="1"/>
        <end position="71"/>
    </location>
</feature>
<keyword evidence="3" id="KW-1185">Reference proteome</keyword>
<organism evidence="2 3">
    <name type="scientific">Streptomyces spororaveus</name>
    <dbReference type="NCBI Taxonomy" id="284039"/>
    <lineage>
        <taxon>Bacteria</taxon>
        <taxon>Bacillati</taxon>
        <taxon>Actinomycetota</taxon>
        <taxon>Actinomycetes</taxon>
        <taxon>Kitasatosporales</taxon>
        <taxon>Streptomycetaceae</taxon>
        <taxon>Streptomyces</taxon>
    </lineage>
</organism>
<dbReference type="Proteomes" id="UP000608522">
    <property type="component" value="Unassembled WGS sequence"/>
</dbReference>
<reference evidence="3" key="1">
    <citation type="submission" date="2023-07" db="EMBL/GenBank/DDBJ databases">
        <title>Whole genome shotgun sequence of Streptomyces spororaveus NBRC 15456.</title>
        <authorList>
            <person name="Komaki H."/>
            <person name="Tamura T."/>
        </authorList>
    </citation>
    <scope>NUCLEOTIDE SEQUENCE [LARGE SCALE GENOMIC DNA]</scope>
    <source>
        <strain evidence="3">NBRC 15456</strain>
    </source>
</reference>
<protein>
    <submittedName>
        <fullName evidence="2">Uncharacterized protein</fullName>
    </submittedName>
</protein>